<dbReference type="Proteomes" id="UP001153269">
    <property type="component" value="Unassembled WGS sequence"/>
</dbReference>
<gene>
    <name evidence="2" type="ORF">PLEPLA_LOCUS15065</name>
</gene>
<sequence length="120" mass="13007">MTSLPATPIILIIINLLLTKVYPCTIWTSIHKLSRSSPVTSISNTHLCCLLNESTAVKPPVSPEVLSKDGGRQLNLVFLPFLSVIYTLITTGDHQCPYVHTVDFLMSSQSASPPSSTPSL</sequence>
<keyword evidence="1" id="KW-1133">Transmembrane helix</keyword>
<accession>A0A9N7YHP5</accession>
<reference evidence="2" key="1">
    <citation type="submission" date="2020-03" db="EMBL/GenBank/DDBJ databases">
        <authorList>
            <person name="Weist P."/>
        </authorList>
    </citation>
    <scope>NUCLEOTIDE SEQUENCE</scope>
</reference>
<keyword evidence="3" id="KW-1185">Reference proteome</keyword>
<dbReference type="EMBL" id="CADEAL010000945">
    <property type="protein sequence ID" value="CAB1427127.1"/>
    <property type="molecule type" value="Genomic_DNA"/>
</dbReference>
<evidence type="ECO:0000256" key="1">
    <source>
        <dbReference type="SAM" id="Phobius"/>
    </source>
</evidence>
<comment type="caution">
    <text evidence="2">The sequence shown here is derived from an EMBL/GenBank/DDBJ whole genome shotgun (WGS) entry which is preliminary data.</text>
</comment>
<evidence type="ECO:0000313" key="3">
    <source>
        <dbReference type="Proteomes" id="UP001153269"/>
    </source>
</evidence>
<dbReference type="AlphaFoldDB" id="A0A9N7YHP5"/>
<keyword evidence="1" id="KW-0812">Transmembrane</keyword>
<name>A0A9N7YHP5_PLEPL</name>
<evidence type="ECO:0000313" key="2">
    <source>
        <dbReference type="EMBL" id="CAB1427127.1"/>
    </source>
</evidence>
<proteinExistence type="predicted"/>
<protein>
    <submittedName>
        <fullName evidence="2">Uncharacterized protein</fullName>
    </submittedName>
</protein>
<keyword evidence="1" id="KW-0472">Membrane</keyword>
<organism evidence="2 3">
    <name type="scientific">Pleuronectes platessa</name>
    <name type="common">European plaice</name>
    <dbReference type="NCBI Taxonomy" id="8262"/>
    <lineage>
        <taxon>Eukaryota</taxon>
        <taxon>Metazoa</taxon>
        <taxon>Chordata</taxon>
        <taxon>Craniata</taxon>
        <taxon>Vertebrata</taxon>
        <taxon>Euteleostomi</taxon>
        <taxon>Actinopterygii</taxon>
        <taxon>Neopterygii</taxon>
        <taxon>Teleostei</taxon>
        <taxon>Neoteleostei</taxon>
        <taxon>Acanthomorphata</taxon>
        <taxon>Carangaria</taxon>
        <taxon>Pleuronectiformes</taxon>
        <taxon>Pleuronectoidei</taxon>
        <taxon>Pleuronectidae</taxon>
        <taxon>Pleuronectes</taxon>
    </lineage>
</organism>
<feature type="transmembrane region" description="Helical" evidence="1">
    <location>
        <begin position="6"/>
        <end position="27"/>
    </location>
</feature>